<accession>X1A087</accession>
<evidence type="ECO:0000313" key="1">
    <source>
        <dbReference type="EMBL" id="GAG75224.1"/>
    </source>
</evidence>
<comment type="caution">
    <text evidence="1">The sequence shown here is derived from an EMBL/GenBank/DDBJ whole genome shotgun (WGS) entry which is preliminary data.</text>
</comment>
<reference evidence="1" key="1">
    <citation type="journal article" date="2014" name="Front. Microbiol.">
        <title>High frequency of phylogenetically diverse reductive dehalogenase-homologous genes in deep subseafloor sedimentary metagenomes.</title>
        <authorList>
            <person name="Kawai M."/>
            <person name="Futagami T."/>
            <person name="Toyoda A."/>
            <person name="Takaki Y."/>
            <person name="Nishi S."/>
            <person name="Hori S."/>
            <person name="Arai W."/>
            <person name="Tsubouchi T."/>
            <person name="Morono Y."/>
            <person name="Uchiyama I."/>
            <person name="Ito T."/>
            <person name="Fujiyama A."/>
            <person name="Inagaki F."/>
            <person name="Takami H."/>
        </authorList>
    </citation>
    <scope>NUCLEOTIDE SEQUENCE</scope>
    <source>
        <strain evidence="1">Expedition CK06-06</strain>
    </source>
</reference>
<dbReference type="EMBL" id="BART01015821">
    <property type="protein sequence ID" value="GAG75224.1"/>
    <property type="molecule type" value="Genomic_DNA"/>
</dbReference>
<protein>
    <submittedName>
        <fullName evidence="1">Uncharacterized protein</fullName>
    </submittedName>
</protein>
<gene>
    <name evidence="1" type="ORF">S01H4_30619</name>
</gene>
<dbReference type="AlphaFoldDB" id="X1A087"/>
<name>X1A087_9ZZZZ</name>
<proteinExistence type="predicted"/>
<feature type="non-terminal residue" evidence="1">
    <location>
        <position position="33"/>
    </location>
</feature>
<organism evidence="1">
    <name type="scientific">marine sediment metagenome</name>
    <dbReference type="NCBI Taxonomy" id="412755"/>
    <lineage>
        <taxon>unclassified sequences</taxon>
        <taxon>metagenomes</taxon>
        <taxon>ecological metagenomes</taxon>
    </lineage>
</organism>
<sequence length="33" mass="3671">MEYEGGANEVIELKVENLKGSTHTFTGGFYGYE</sequence>